<keyword evidence="1" id="KW-0812">Transmembrane</keyword>
<dbReference type="GO" id="GO:0042834">
    <property type="term" value="F:peptidoglycan binding"/>
    <property type="evidence" value="ECO:0007669"/>
    <property type="project" value="InterPro"/>
</dbReference>
<keyword evidence="1" id="KW-0472">Membrane</keyword>
<dbReference type="InterPro" id="IPR040495">
    <property type="entry name" value="HU-CCDC81_bac_1"/>
</dbReference>
<evidence type="ECO:0000313" key="4">
    <source>
        <dbReference type="Proteomes" id="UP000190121"/>
    </source>
</evidence>
<dbReference type="PROSITE" id="PS51724">
    <property type="entry name" value="SPOR"/>
    <property type="match status" value="1"/>
</dbReference>
<gene>
    <name evidence="3" type="ORF">SAMN02745171_01445</name>
</gene>
<name>A0A1T4PFG4_9PORP</name>
<dbReference type="OrthoDB" id="653949at2"/>
<evidence type="ECO:0000259" key="2">
    <source>
        <dbReference type="PROSITE" id="PS51724"/>
    </source>
</evidence>
<accession>A0A1T4PFG4</accession>
<dbReference type="InterPro" id="IPR007730">
    <property type="entry name" value="SPOR-like_dom"/>
</dbReference>
<dbReference type="EMBL" id="FUXE01000016">
    <property type="protein sequence ID" value="SJZ90300.1"/>
    <property type="molecule type" value="Genomic_DNA"/>
</dbReference>
<reference evidence="4" key="1">
    <citation type="submission" date="2017-02" db="EMBL/GenBank/DDBJ databases">
        <authorList>
            <person name="Varghese N."/>
            <person name="Submissions S."/>
        </authorList>
    </citation>
    <scope>NUCLEOTIDE SEQUENCE [LARGE SCALE GENOMIC DNA]</scope>
    <source>
        <strain evidence="4">ATCC 51356</strain>
    </source>
</reference>
<keyword evidence="1" id="KW-1133">Transmembrane helix</keyword>
<proteinExistence type="predicted"/>
<sequence>MSRLSNNIDTLLAFHDCVIIPSFGAIIKEQVAPYYDREKAVLYPGKRTLHFNKELRERDGFLDEIYAHNYGLSKRRARLLVDQDVEDLIAVLHRTGKTTLNSIGSFHLVDNGVLDFLPENSSSPFSSGDSYGLVPYYLPSLQEKASLENFFVQEEQQEKRGEDYFYFRIHKRATAWVAAAVILVICLLPVTYQPVGNYFSAGVLPFMQNSRVENATSSDELLVQDVLPQESSSEIKPEENAVEKSFAELPDKAADKVVLSSASPVQGYYVVIGAFRTEQKVLSFIESCKDASFASTMGYLQKGSRKVIYAVRKDTAEEAQEFIRSLLKTDPTYSQAWVLHYSE</sequence>
<evidence type="ECO:0000313" key="3">
    <source>
        <dbReference type="EMBL" id="SJZ90300.1"/>
    </source>
</evidence>
<dbReference type="AlphaFoldDB" id="A0A1T4PFG4"/>
<dbReference type="STRING" id="29524.SAMN02745171_01445"/>
<dbReference type="Pfam" id="PF18174">
    <property type="entry name" value="HU-CCDC81_bac_1"/>
    <property type="match status" value="1"/>
</dbReference>
<dbReference type="Proteomes" id="UP000190121">
    <property type="component" value="Unassembled WGS sequence"/>
</dbReference>
<protein>
    <recommendedName>
        <fullName evidence="2">SPOR domain-containing protein</fullName>
    </recommendedName>
</protein>
<dbReference type="RefSeq" id="WP_078737346.1">
    <property type="nucleotide sequence ID" value="NZ_FUXE01000016.1"/>
</dbReference>
<feature type="transmembrane region" description="Helical" evidence="1">
    <location>
        <begin position="173"/>
        <end position="192"/>
    </location>
</feature>
<keyword evidence="4" id="KW-1185">Reference proteome</keyword>
<organism evidence="3 4">
    <name type="scientific">Porphyromonas circumdentaria</name>
    <dbReference type="NCBI Taxonomy" id="29524"/>
    <lineage>
        <taxon>Bacteria</taxon>
        <taxon>Pseudomonadati</taxon>
        <taxon>Bacteroidota</taxon>
        <taxon>Bacteroidia</taxon>
        <taxon>Bacteroidales</taxon>
        <taxon>Porphyromonadaceae</taxon>
        <taxon>Porphyromonas</taxon>
    </lineage>
</organism>
<evidence type="ECO:0000256" key="1">
    <source>
        <dbReference type="SAM" id="Phobius"/>
    </source>
</evidence>
<feature type="domain" description="SPOR" evidence="2">
    <location>
        <begin position="262"/>
        <end position="340"/>
    </location>
</feature>